<evidence type="ECO:0000313" key="8">
    <source>
        <dbReference type="EMBL" id="RMX45042.1"/>
    </source>
</evidence>
<dbReference type="AlphaFoldDB" id="A0A3M6TUF6"/>
<dbReference type="GO" id="GO:0015279">
    <property type="term" value="F:store-operated calcium channel activity"/>
    <property type="evidence" value="ECO:0007669"/>
    <property type="project" value="TreeGrafter"/>
</dbReference>
<feature type="compositionally biased region" description="Basic and acidic residues" evidence="5">
    <location>
        <begin position="192"/>
        <end position="201"/>
    </location>
</feature>
<keyword evidence="6" id="KW-0812">Transmembrane</keyword>
<dbReference type="GO" id="GO:0034703">
    <property type="term" value="C:cation channel complex"/>
    <property type="evidence" value="ECO:0007669"/>
    <property type="project" value="TreeGrafter"/>
</dbReference>
<feature type="transmembrane region" description="Helical" evidence="6">
    <location>
        <begin position="688"/>
        <end position="712"/>
    </location>
</feature>
<feature type="coiled-coil region" evidence="4">
    <location>
        <begin position="236"/>
        <end position="266"/>
    </location>
</feature>
<dbReference type="GO" id="GO:0070679">
    <property type="term" value="F:inositol 1,4,5 trisphosphate binding"/>
    <property type="evidence" value="ECO:0007669"/>
    <property type="project" value="TreeGrafter"/>
</dbReference>
<keyword evidence="9" id="KW-1185">Reference proteome</keyword>
<feature type="transmembrane region" description="Helical" evidence="6">
    <location>
        <begin position="523"/>
        <end position="543"/>
    </location>
</feature>
<evidence type="ECO:0000313" key="9">
    <source>
        <dbReference type="Proteomes" id="UP000275408"/>
    </source>
</evidence>
<feature type="region of interest" description="Disordered" evidence="5">
    <location>
        <begin position="45"/>
        <end position="73"/>
    </location>
</feature>
<organism evidence="8 9">
    <name type="scientific">Pocillopora damicornis</name>
    <name type="common">Cauliflower coral</name>
    <name type="synonym">Millepora damicornis</name>
    <dbReference type="NCBI Taxonomy" id="46731"/>
    <lineage>
        <taxon>Eukaryota</taxon>
        <taxon>Metazoa</taxon>
        <taxon>Cnidaria</taxon>
        <taxon>Anthozoa</taxon>
        <taxon>Hexacorallia</taxon>
        <taxon>Scleractinia</taxon>
        <taxon>Astrocoeniina</taxon>
        <taxon>Pocilloporidae</taxon>
        <taxon>Pocillopora</taxon>
    </lineage>
</organism>
<gene>
    <name evidence="8" type="ORF">pdam_00011498</name>
</gene>
<keyword evidence="6" id="KW-1133">Transmembrane helix</keyword>
<keyword evidence="3" id="KW-0407">Ion channel</keyword>
<feature type="transmembrane region" description="Helical" evidence="6">
    <location>
        <begin position="326"/>
        <end position="348"/>
    </location>
</feature>
<keyword evidence="4" id="KW-0175">Coiled coil</keyword>
<dbReference type="InterPro" id="IPR043136">
    <property type="entry name" value="B30.2/SPRY_sf"/>
</dbReference>
<reference evidence="8 9" key="1">
    <citation type="journal article" date="2018" name="Sci. Rep.">
        <title>Comparative analysis of the Pocillopora damicornis genome highlights role of immune system in coral evolution.</title>
        <authorList>
            <person name="Cunning R."/>
            <person name="Bay R.A."/>
            <person name="Gillette P."/>
            <person name="Baker A.C."/>
            <person name="Traylor-Knowles N."/>
        </authorList>
    </citation>
    <scope>NUCLEOTIDE SEQUENCE [LARGE SCALE GENOMIC DNA]</scope>
    <source>
        <strain evidence="8">RSMAS</strain>
        <tissue evidence="8">Whole animal</tissue>
    </source>
</reference>
<feature type="compositionally biased region" description="Acidic residues" evidence="5">
    <location>
        <begin position="176"/>
        <end position="188"/>
    </location>
</feature>
<dbReference type="InterPro" id="IPR003877">
    <property type="entry name" value="SPRY_dom"/>
</dbReference>
<protein>
    <recommendedName>
        <fullName evidence="7">SPRY domain-containing protein</fullName>
    </recommendedName>
</protein>
<evidence type="ECO:0000256" key="5">
    <source>
        <dbReference type="SAM" id="MobiDB-lite"/>
    </source>
</evidence>
<sequence>MDDNFPCGNLCFRSDAVEKVELSVISEDPVVAVKSAEIPSYWDKVQLPKADPRKPEQADKPAQPMFSCPGDKPLLTKSCRPQEETVELVNEHQGMKRLEREVSDFPKEGSRQCRLPPFEDEPIRRSSPYRPFSLNLPMMRQPLKPEREPLPGIAAAACRTGADKDLVKGDIPVGSESEDEHEGIDDSSDPAQHQKTEEELDDALRKGDFDDINQKVTPETLSRCKSNTLLKAFQVNKALRDLAHDANSEKDDLEMLEKSIDEFTSALIDPLKADPDTRKTFQSCFDYVIDKAIDTEQKKFLSHPVVYNLLITKWYGSFFEMRKNSWWSLFDIVLFPFLFAIFFVVHLIKQGLRKGRETEMCFVLTLDKDTLKEEFDLIKKTMSYIVQEYGCQSANYCVILRKNNEFIGGINFEESLIFHQVVVFFLNYTLNMSVEKTEKLQRLVKDVKDMQVNIVPVGIGENAKLSELKMMVTKDGTALHFGEYESHETLGRAVIQGIEGKDIYEKYKDYFTTPYFVFFRDTLSYITLLILHFALCLSPSTVSFSRLELVLSVFFVGRIFMEIMQFISAKKNGVKSHTERRNSDGYTHRLCSPEDPQVNETGNDSILRKTFIRYFSDRWNVLDFIILVLYLITFILRMITLGISTDVSENRLLVVSEYFYGFIAMFLTIRAFGQVIERLRKMGAIQIALFFIISDVLTIFWQFLAMILAFALPMTKIYIAEKAYTSGKASAGDFVGLADLDRLNSVDNLSVFLVQVLYGLFLVMAVVLLVNMMIALLSNTYQQVQDNSLQEWSFKRAITVRTYSTNHPIPVPFNILSLSLMLLRYILLRSPCCRSSYTPALDEAGRSRTLDTLVKNLERRYFEKYGYKFPLTEEKKVDHLVKQNEGGRKMTNQIVREIFRPRGNKEEKLAFGQGAWYDSPGIAVDGCLLTYMGPDFCKKCKDANPNDIHSAIFKSPFTPETPRFEVLIQRTGERRFIALGAVNKDYDLHKMPGWYNGTVGYHVDDGKIFDSRCPEMGREIKGAMAYRGDLIACEVDFKGVRKDRVSVLFSLNGKEVGRSSVKYTSGQLLYPLVSLGFPGIKVLAKMCYRDRDRFSRVTNEDLQDQLDDLRRMLVDLRKEWREENKKDRRV</sequence>
<keyword evidence="2" id="KW-0406">Ion transport</keyword>
<keyword evidence="1" id="KW-0813">Transport</keyword>
<feature type="compositionally biased region" description="Basic and acidic residues" evidence="5">
    <location>
        <begin position="50"/>
        <end position="59"/>
    </location>
</feature>
<dbReference type="InterPro" id="IPR036465">
    <property type="entry name" value="vWFA_dom_sf"/>
</dbReference>
<dbReference type="PANTHER" id="PTHR10117:SF54">
    <property type="entry name" value="TRANSIENT RECEPTOR POTENTIAL-GAMMA PROTEIN"/>
    <property type="match status" value="1"/>
</dbReference>
<dbReference type="PRINTS" id="PR01097">
    <property type="entry name" value="TRNSRECEPTRP"/>
</dbReference>
<dbReference type="Pfam" id="PF00622">
    <property type="entry name" value="SPRY"/>
    <property type="match status" value="1"/>
</dbReference>
<feature type="region of interest" description="Disordered" evidence="5">
    <location>
        <begin position="165"/>
        <end position="201"/>
    </location>
</feature>
<dbReference type="Gene3D" id="2.60.120.920">
    <property type="match status" value="1"/>
</dbReference>
<feature type="coiled-coil region" evidence="4">
    <location>
        <begin position="1099"/>
        <end position="1126"/>
    </location>
</feature>
<feature type="compositionally biased region" description="Basic and acidic residues" evidence="5">
    <location>
        <begin position="97"/>
        <end position="111"/>
    </location>
</feature>
<feature type="region of interest" description="Disordered" evidence="5">
    <location>
        <begin position="97"/>
        <end position="126"/>
    </location>
</feature>
<dbReference type="Proteomes" id="UP000275408">
    <property type="component" value="Unassembled WGS sequence"/>
</dbReference>
<evidence type="ECO:0000256" key="1">
    <source>
        <dbReference type="ARBA" id="ARBA00022448"/>
    </source>
</evidence>
<evidence type="ECO:0000256" key="2">
    <source>
        <dbReference type="ARBA" id="ARBA00023065"/>
    </source>
</evidence>
<feature type="transmembrane region" description="Helical" evidence="6">
    <location>
        <begin position="752"/>
        <end position="777"/>
    </location>
</feature>
<proteinExistence type="predicted"/>
<evidence type="ECO:0000256" key="3">
    <source>
        <dbReference type="ARBA" id="ARBA00023303"/>
    </source>
</evidence>
<dbReference type="OrthoDB" id="25503at2759"/>
<feature type="transmembrane region" description="Helical" evidence="6">
    <location>
        <begin position="549"/>
        <end position="567"/>
    </location>
</feature>
<evidence type="ECO:0000256" key="6">
    <source>
        <dbReference type="SAM" id="Phobius"/>
    </source>
</evidence>
<dbReference type="PANTHER" id="PTHR10117">
    <property type="entry name" value="TRANSIENT RECEPTOR POTENTIAL CHANNEL"/>
    <property type="match status" value="1"/>
</dbReference>
<feature type="transmembrane region" description="Helical" evidence="6">
    <location>
        <begin position="659"/>
        <end position="676"/>
    </location>
</feature>
<feature type="domain" description="SPRY" evidence="7">
    <location>
        <begin position="964"/>
        <end position="1076"/>
    </location>
</feature>
<feature type="transmembrane region" description="Helical" evidence="6">
    <location>
        <begin position="619"/>
        <end position="639"/>
    </location>
</feature>
<keyword evidence="6" id="KW-0472">Membrane</keyword>
<dbReference type="InterPro" id="IPR002153">
    <property type="entry name" value="TRPC_channel"/>
</dbReference>
<dbReference type="GO" id="GO:0051480">
    <property type="term" value="P:regulation of cytosolic calcium ion concentration"/>
    <property type="evidence" value="ECO:0007669"/>
    <property type="project" value="TreeGrafter"/>
</dbReference>
<evidence type="ECO:0000256" key="4">
    <source>
        <dbReference type="SAM" id="Coils"/>
    </source>
</evidence>
<comment type="caution">
    <text evidence="8">The sequence shown here is derived from an EMBL/GenBank/DDBJ whole genome shotgun (WGS) entry which is preliminary data.</text>
</comment>
<dbReference type="SUPFAM" id="SSF53300">
    <property type="entry name" value="vWA-like"/>
    <property type="match status" value="1"/>
</dbReference>
<dbReference type="InterPro" id="IPR013320">
    <property type="entry name" value="ConA-like_dom_sf"/>
</dbReference>
<evidence type="ECO:0000259" key="7">
    <source>
        <dbReference type="Pfam" id="PF00622"/>
    </source>
</evidence>
<name>A0A3M6TUF6_POCDA</name>
<accession>A0A3M6TUF6</accession>
<dbReference type="SUPFAM" id="SSF49899">
    <property type="entry name" value="Concanavalin A-like lectins/glucanases"/>
    <property type="match status" value="1"/>
</dbReference>
<dbReference type="EMBL" id="RCHS01002905">
    <property type="protein sequence ID" value="RMX45042.1"/>
    <property type="molecule type" value="Genomic_DNA"/>
</dbReference>
<dbReference type="GO" id="GO:0005886">
    <property type="term" value="C:plasma membrane"/>
    <property type="evidence" value="ECO:0007669"/>
    <property type="project" value="TreeGrafter"/>
</dbReference>